<feature type="signal peptide" evidence="1">
    <location>
        <begin position="1"/>
        <end position="20"/>
    </location>
</feature>
<reference evidence="2" key="1">
    <citation type="journal article" date="2023" name="Mol. Phylogenet. Evol.">
        <title>Genome-scale phylogeny and comparative genomics of the fungal order Sordariales.</title>
        <authorList>
            <person name="Hensen N."/>
            <person name="Bonometti L."/>
            <person name="Westerberg I."/>
            <person name="Brannstrom I.O."/>
            <person name="Guillou S."/>
            <person name="Cros-Aarteil S."/>
            <person name="Calhoun S."/>
            <person name="Haridas S."/>
            <person name="Kuo A."/>
            <person name="Mondo S."/>
            <person name="Pangilinan J."/>
            <person name="Riley R."/>
            <person name="LaButti K."/>
            <person name="Andreopoulos B."/>
            <person name="Lipzen A."/>
            <person name="Chen C."/>
            <person name="Yan M."/>
            <person name="Daum C."/>
            <person name="Ng V."/>
            <person name="Clum A."/>
            <person name="Steindorff A."/>
            <person name="Ohm R.A."/>
            <person name="Martin F."/>
            <person name="Silar P."/>
            <person name="Natvig D.O."/>
            <person name="Lalanne C."/>
            <person name="Gautier V."/>
            <person name="Ament-Velasquez S.L."/>
            <person name="Kruys A."/>
            <person name="Hutchinson M.I."/>
            <person name="Powell A.J."/>
            <person name="Barry K."/>
            <person name="Miller A.N."/>
            <person name="Grigoriev I.V."/>
            <person name="Debuchy R."/>
            <person name="Gladieux P."/>
            <person name="Hiltunen Thoren M."/>
            <person name="Johannesson H."/>
        </authorList>
    </citation>
    <scope>NUCLEOTIDE SEQUENCE</scope>
    <source>
        <strain evidence="2">PSN309</strain>
    </source>
</reference>
<dbReference type="Pfam" id="PF13450">
    <property type="entry name" value="NAD_binding_8"/>
    <property type="match status" value="1"/>
</dbReference>
<dbReference type="Gene3D" id="1.10.405.20">
    <property type="match status" value="1"/>
</dbReference>
<evidence type="ECO:0000313" key="3">
    <source>
        <dbReference type="Proteomes" id="UP001302126"/>
    </source>
</evidence>
<sequence length="510" mass="54956">MLSAVSLLTLIGCTAQTAAAATTTRSYKFGSVIDNYKGQYGDVVRRDVCIIGGGASGVHAAVSLKDLNKTVVVVDRAHRLGGNTLTYLDPATGTPIDVGVVVFQPLPAVLNFFKKFNVQLANTSTIVANVPGQPANLSVPAPLYLTIPQYTDLRDGSPVQVTQDGLAVQKAIQGLAAAMAKYAYILDGFEALAHPVPEDLVMPFGDFMAKYKLEAAIPIVFSVAQGLGSLIHLPTLYVIKYFNFGDLKAFSEGYLTQAQGNNSLLYTRATDYLGADNILYESTVISANRDKRTTASGQPELLVSTSDGGVKLLSCGQIVLTIPPNLANLAGWDLTDEEQAVFSQFTTSTGYWTGLVKGVGLNQTIAYTNAAANTPSHIPVLPGLYHVSAVGVLDDVWWMKVGADTATLADDQIKARAVREIQKLQAAQGVPVTNPEWLIFDSHSPFMMQARPKVIRSGFYKKLTALQGGLGGKMYYSGAAFHTHYSGYLWRYNEDVVIPKMAKKWKRGEN</sequence>
<protein>
    <submittedName>
        <fullName evidence="2">Uncharacterized protein</fullName>
    </submittedName>
</protein>
<dbReference type="InterPro" id="IPR036188">
    <property type="entry name" value="FAD/NAD-bd_sf"/>
</dbReference>
<dbReference type="EMBL" id="MU864456">
    <property type="protein sequence ID" value="KAK4185245.1"/>
    <property type="molecule type" value="Genomic_DNA"/>
</dbReference>
<dbReference type="Gene3D" id="3.30.70.1990">
    <property type="match status" value="1"/>
</dbReference>
<dbReference type="Proteomes" id="UP001302126">
    <property type="component" value="Unassembled WGS sequence"/>
</dbReference>
<dbReference type="PANTHER" id="PTHR42923">
    <property type="entry name" value="PROTOPORPHYRINOGEN OXIDASE"/>
    <property type="match status" value="1"/>
</dbReference>
<evidence type="ECO:0000313" key="2">
    <source>
        <dbReference type="EMBL" id="KAK4185245.1"/>
    </source>
</evidence>
<accession>A0AAN7AGT2</accession>
<evidence type="ECO:0000256" key="1">
    <source>
        <dbReference type="SAM" id="SignalP"/>
    </source>
</evidence>
<reference evidence="2" key="2">
    <citation type="submission" date="2023-05" db="EMBL/GenBank/DDBJ databases">
        <authorList>
            <consortium name="Lawrence Berkeley National Laboratory"/>
            <person name="Steindorff A."/>
            <person name="Hensen N."/>
            <person name="Bonometti L."/>
            <person name="Westerberg I."/>
            <person name="Brannstrom I.O."/>
            <person name="Guillou S."/>
            <person name="Cros-Aarteil S."/>
            <person name="Calhoun S."/>
            <person name="Haridas S."/>
            <person name="Kuo A."/>
            <person name="Mondo S."/>
            <person name="Pangilinan J."/>
            <person name="Riley R."/>
            <person name="Labutti K."/>
            <person name="Andreopoulos B."/>
            <person name="Lipzen A."/>
            <person name="Chen C."/>
            <person name="Yanf M."/>
            <person name="Daum C."/>
            <person name="Ng V."/>
            <person name="Clum A."/>
            <person name="Ohm R."/>
            <person name="Martin F."/>
            <person name="Silar P."/>
            <person name="Natvig D."/>
            <person name="Lalanne C."/>
            <person name="Gautier V."/>
            <person name="Ament-Velasquez S.L."/>
            <person name="Kruys A."/>
            <person name="Hutchinson M.I."/>
            <person name="Powell A.J."/>
            <person name="Barry K."/>
            <person name="Miller A.N."/>
            <person name="Grigoriev I.V."/>
            <person name="Debuchy R."/>
            <person name="Gladieux P."/>
            <person name="Thoren M.H."/>
            <person name="Johannesson H."/>
        </authorList>
    </citation>
    <scope>NUCLEOTIDE SEQUENCE</scope>
    <source>
        <strain evidence="2">PSN309</strain>
    </source>
</reference>
<dbReference type="GO" id="GO:0016491">
    <property type="term" value="F:oxidoreductase activity"/>
    <property type="evidence" value="ECO:0007669"/>
    <property type="project" value="TreeGrafter"/>
</dbReference>
<dbReference type="InterPro" id="IPR050464">
    <property type="entry name" value="Zeta_carotene_desat/Oxidored"/>
</dbReference>
<keyword evidence="1" id="KW-0732">Signal</keyword>
<dbReference type="SUPFAM" id="SSF51905">
    <property type="entry name" value="FAD/NAD(P)-binding domain"/>
    <property type="match status" value="1"/>
</dbReference>
<proteinExistence type="predicted"/>
<keyword evidence="3" id="KW-1185">Reference proteome</keyword>
<name>A0AAN7AGT2_9PEZI</name>
<organism evidence="2 3">
    <name type="scientific">Podospora australis</name>
    <dbReference type="NCBI Taxonomy" id="1536484"/>
    <lineage>
        <taxon>Eukaryota</taxon>
        <taxon>Fungi</taxon>
        <taxon>Dikarya</taxon>
        <taxon>Ascomycota</taxon>
        <taxon>Pezizomycotina</taxon>
        <taxon>Sordariomycetes</taxon>
        <taxon>Sordariomycetidae</taxon>
        <taxon>Sordariales</taxon>
        <taxon>Podosporaceae</taxon>
        <taxon>Podospora</taxon>
    </lineage>
</organism>
<comment type="caution">
    <text evidence="2">The sequence shown here is derived from an EMBL/GenBank/DDBJ whole genome shotgun (WGS) entry which is preliminary data.</text>
</comment>
<dbReference type="PANTHER" id="PTHR42923:SF26">
    <property type="entry name" value="FMN REDUCTASE LOT6, PUTATIVE (AFU_ORTHOLOGUE AFUA_7G06600)-RELATED"/>
    <property type="match status" value="1"/>
</dbReference>
<dbReference type="AlphaFoldDB" id="A0AAN7AGT2"/>
<gene>
    <name evidence="2" type="ORF">QBC35DRAFT_389896</name>
</gene>
<feature type="chain" id="PRO_5043013328" evidence="1">
    <location>
        <begin position="21"/>
        <end position="510"/>
    </location>
</feature>
<dbReference type="Gene3D" id="3.50.50.60">
    <property type="entry name" value="FAD/NAD(P)-binding domain"/>
    <property type="match status" value="1"/>
</dbReference>